<gene>
    <name evidence="1" type="ORF">WOLCODRAFT_144465</name>
</gene>
<evidence type="ECO:0000313" key="1">
    <source>
        <dbReference type="EMBL" id="PCH43298.1"/>
    </source>
</evidence>
<dbReference type="EMBL" id="KB468135">
    <property type="protein sequence ID" value="PCH43298.1"/>
    <property type="molecule type" value="Genomic_DNA"/>
</dbReference>
<sequence length="224" mass="25259">MPYVDACVARLHPKLKSSASVARCGPDTSFSGYTAEMPALSTNFPAMKAIALLEAVQLFEIIDSFLNLSNNTALEKLWICLSPAPSASQPNQYHYHWIPRFLSHVAPDALQEVSLELGSFYGCEGYSLVLSGILEDCCSIDSMLSHPAFTRLKHVYFNLPAYYNWSFSDGEVEPLRSLWNRSLSHWYPNLSCQNILRARVKASWFPRDVGDWTAIDWEEEATLL</sequence>
<dbReference type="Proteomes" id="UP000218811">
    <property type="component" value="Unassembled WGS sequence"/>
</dbReference>
<organism evidence="1 2">
    <name type="scientific">Wolfiporia cocos (strain MD-104)</name>
    <name type="common">Brown rot fungus</name>
    <dbReference type="NCBI Taxonomy" id="742152"/>
    <lineage>
        <taxon>Eukaryota</taxon>
        <taxon>Fungi</taxon>
        <taxon>Dikarya</taxon>
        <taxon>Basidiomycota</taxon>
        <taxon>Agaricomycotina</taxon>
        <taxon>Agaricomycetes</taxon>
        <taxon>Polyporales</taxon>
        <taxon>Phaeolaceae</taxon>
        <taxon>Wolfiporia</taxon>
    </lineage>
</organism>
<accession>A0A2H3JZI5</accession>
<name>A0A2H3JZI5_WOLCO</name>
<reference evidence="1 2" key="1">
    <citation type="journal article" date="2012" name="Science">
        <title>The Paleozoic origin of enzymatic lignin decomposition reconstructed from 31 fungal genomes.</title>
        <authorList>
            <person name="Floudas D."/>
            <person name="Binder M."/>
            <person name="Riley R."/>
            <person name="Barry K."/>
            <person name="Blanchette R.A."/>
            <person name="Henrissat B."/>
            <person name="Martinez A.T."/>
            <person name="Otillar R."/>
            <person name="Spatafora J.W."/>
            <person name="Yadav J.S."/>
            <person name="Aerts A."/>
            <person name="Benoit I."/>
            <person name="Boyd A."/>
            <person name="Carlson A."/>
            <person name="Copeland A."/>
            <person name="Coutinho P.M."/>
            <person name="de Vries R.P."/>
            <person name="Ferreira P."/>
            <person name="Findley K."/>
            <person name="Foster B."/>
            <person name="Gaskell J."/>
            <person name="Glotzer D."/>
            <person name="Gorecki P."/>
            <person name="Heitman J."/>
            <person name="Hesse C."/>
            <person name="Hori C."/>
            <person name="Igarashi K."/>
            <person name="Jurgens J.A."/>
            <person name="Kallen N."/>
            <person name="Kersten P."/>
            <person name="Kohler A."/>
            <person name="Kuees U."/>
            <person name="Kumar T.K.A."/>
            <person name="Kuo A."/>
            <person name="LaButti K."/>
            <person name="Larrondo L.F."/>
            <person name="Lindquist E."/>
            <person name="Ling A."/>
            <person name="Lombard V."/>
            <person name="Lucas S."/>
            <person name="Lundell T."/>
            <person name="Martin R."/>
            <person name="McLaughlin D.J."/>
            <person name="Morgenstern I."/>
            <person name="Morin E."/>
            <person name="Murat C."/>
            <person name="Nagy L.G."/>
            <person name="Nolan M."/>
            <person name="Ohm R.A."/>
            <person name="Patyshakuliyeva A."/>
            <person name="Rokas A."/>
            <person name="Ruiz-Duenas F.J."/>
            <person name="Sabat G."/>
            <person name="Salamov A."/>
            <person name="Samejima M."/>
            <person name="Schmutz J."/>
            <person name="Slot J.C."/>
            <person name="St John F."/>
            <person name="Stenlid J."/>
            <person name="Sun H."/>
            <person name="Sun S."/>
            <person name="Syed K."/>
            <person name="Tsang A."/>
            <person name="Wiebenga A."/>
            <person name="Young D."/>
            <person name="Pisabarro A."/>
            <person name="Eastwood D.C."/>
            <person name="Martin F."/>
            <person name="Cullen D."/>
            <person name="Grigoriev I.V."/>
            <person name="Hibbett D.S."/>
        </authorList>
    </citation>
    <scope>NUCLEOTIDE SEQUENCE [LARGE SCALE GENOMIC DNA]</scope>
    <source>
        <strain evidence="1 2">MD-104</strain>
    </source>
</reference>
<dbReference type="AlphaFoldDB" id="A0A2H3JZI5"/>
<protein>
    <submittedName>
        <fullName evidence="1">Uncharacterized protein</fullName>
    </submittedName>
</protein>
<proteinExistence type="predicted"/>
<keyword evidence="2" id="KW-1185">Reference proteome</keyword>
<evidence type="ECO:0000313" key="2">
    <source>
        <dbReference type="Proteomes" id="UP000218811"/>
    </source>
</evidence>